<keyword evidence="5" id="KW-0479">Metal-binding</keyword>
<evidence type="ECO:0000256" key="4">
    <source>
        <dbReference type="ARBA" id="ARBA00012381"/>
    </source>
</evidence>
<dbReference type="GO" id="GO:0006742">
    <property type="term" value="P:NADP+ catabolic process"/>
    <property type="evidence" value="ECO:0007669"/>
    <property type="project" value="TreeGrafter"/>
</dbReference>
<evidence type="ECO:0000256" key="8">
    <source>
        <dbReference type="ARBA" id="ARBA00023027"/>
    </source>
</evidence>
<dbReference type="InterPro" id="IPR049734">
    <property type="entry name" value="NudC-like_C"/>
</dbReference>
<evidence type="ECO:0000256" key="7">
    <source>
        <dbReference type="ARBA" id="ARBA00022842"/>
    </source>
</evidence>
<feature type="domain" description="Nudix hydrolase" evidence="10">
    <location>
        <begin position="145"/>
        <end position="270"/>
    </location>
</feature>
<comment type="cofactor">
    <cofactor evidence="2">
        <name>Zn(2+)</name>
        <dbReference type="ChEBI" id="CHEBI:29105"/>
    </cofactor>
</comment>
<dbReference type="Gene3D" id="3.90.79.10">
    <property type="entry name" value="Nucleoside Triphosphate Pyrophosphohydrolase"/>
    <property type="match status" value="1"/>
</dbReference>
<keyword evidence="8" id="KW-0520">NAD</keyword>
<comment type="cofactor">
    <cofactor evidence="1">
        <name>Mg(2+)</name>
        <dbReference type="ChEBI" id="CHEBI:18420"/>
    </cofactor>
</comment>
<gene>
    <name evidence="11" type="primary">nudC</name>
    <name evidence="11" type="ORF">IAA67_04305</name>
</gene>
<dbReference type="GO" id="GO:0019677">
    <property type="term" value="P:NAD+ catabolic process"/>
    <property type="evidence" value="ECO:0007669"/>
    <property type="project" value="TreeGrafter"/>
</dbReference>
<dbReference type="InterPro" id="IPR050241">
    <property type="entry name" value="NAD-cap_RNA_hydrolase_NudC"/>
</dbReference>
<dbReference type="Pfam" id="PF00293">
    <property type="entry name" value="NUDIX"/>
    <property type="match status" value="1"/>
</dbReference>
<dbReference type="EC" id="3.6.1.22" evidence="4"/>
<evidence type="ECO:0000256" key="1">
    <source>
        <dbReference type="ARBA" id="ARBA00001946"/>
    </source>
</evidence>
<dbReference type="NCBIfam" id="NF001299">
    <property type="entry name" value="PRK00241.1"/>
    <property type="match status" value="1"/>
</dbReference>
<evidence type="ECO:0000256" key="6">
    <source>
        <dbReference type="ARBA" id="ARBA00022801"/>
    </source>
</evidence>
<reference evidence="11" key="1">
    <citation type="submission" date="2020-10" db="EMBL/GenBank/DDBJ databases">
        <authorList>
            <person name="Gilroy R."/>
        </authorList>
    </citation>
    <scope>NUCLEOTIDE SEQUENCE</scope>
    <source>
        <strain evidence="11">ChiSjej2B20-13462</strain>
    </source>
</reference>
<name>A0A9D0Z5K2_9FIRM</name>
<protein>
    <recommendedName>
        <fullName evidence="4">NAD(+) diphosphatase</fullName>
        <ecNumber evidence="4">3.6.1.22</ecNumber>
    </recommendedName>
</protein>
<evidence type="ECO:0000313" key="11">
    <source>
        <dbReference type="EMBL" id="HIQ69537.1"/>
    </source>
</evidence>
<dbReference type="InterPro" id="IPR015797">
    <property type="entry name" value="NUDIX_hydrolase-like_dom_sf"/>
</dbReference>
<comment type="catalytic activity">
    <reaction evidence="9">
        <text>a 5'-end NAD(+)-phospho-ribonucleoside in mRNA + H2O = a 5'-end phospho-adenosine-phospho-ribonucleoside in mRNA + beta-nicotinamide D-ribonucleotide + 2 H(+)</text>
        <dbReference type="Rhea" id="RHEA:60876"/>
        <dbReference type="Rhea" id="RHEA-COMP:15698"/>
        <dbReference type="Rhea" id="RHEA-COMP:15719"/>
        <dbReference type="ChEBI" id="CHEBI:14649"/>
        <dbReference type="ChEBI" id="CHEBI:15377"/>
        <dbReference type="ChEBI" id="CHEBI:15378"/>
        <dbReference type="ChEBI" id="CHEBI:144029"/>
        <dbReference type="ChEBI" id="CHEBI:144051"/>
    </reaction>
    <physiologicalReaction direction="left-to-right" evidence="9">
        <dbReference type="Rhea" id="RHEA:60877"/>
    </physiologicalReaction>
</comment>
<sequence length="282" mass="31350">MIQDIAPHVYQNAFSAAPAQAGDLVLVFSQAGLLARVEDGAVVLPTAAQLPETSALVRLFAVDGRGYYLWEGEPPQAFGGFTYHPTRGLRDLRADETLFALGAGESLWRWYRANRFCGRCGAVMVHGQTERSQICPACGQVVYPKICPAIIAAVYDGDRLLLTRYRGRPFVRYALVAGFNEIGESIEDMVRREVFEEVGLRVRDLQFYKSQPWVFTDSLLMGFFARLDGSDAITLQEDELSEAQWFPRAEIPDDHSAISLTGEMIEFFRAHGAPPAPNVNIL</sequence>
<evidence type="ECO:0000259" key="10">
    <source>
        <dbReference type="PROSITE" id="PS51462"/>
    </source>
</evidence>
<organism evidence="11 12">
    <name type="scientific">Candidatus Avoscillospira stercorigallinarum</name>
    <dbReference type="NCBI Taxonomy" id="2840708"/>
    <lineage>
        <taxon>Bacteria</taxon>
        <taxon>Bacillati</taxon>
        <taxon>Bacillota</taxon>
        <taxon>Clostridia</taxon>
        <taxon>Eubacteriales</taxon>
        <taxon>Oscillospiraceae</taxon>
        <taxon>Oscillospiraceae incertae sedis</taxon>
        <taxon>Candidatus Avoscillospira</taxon>
    </lineage>
</organism>
<proteinExistence type="inferred from homology"/>
<dbReference type="Proteomes" id="UP000886874">
    <property type="component" value="Unassembled WGS sequence"/>
</dbReference>
<dbReference type="CDD" id="cd03429">
    <property type="entry name" value="NUDIX_NADH_pyrophosphatase_Nudt13"/>
    <property type="match status" value="1"/>
</dbReference>
<dbReference type="AlphaFoldDB" id="A0A9D0Z5K2"/>
<dbReference type="InterPro" id="IPR015376">
    <property type="entry name" value="Znr_NADH_PPase"/>
</dbReference>
<dbReference type="GO" id="GO:0046872">
    <property type="term" value="F:metal ion binding"/>
    <property type="evidence" value="ECO:0007669"/>
    <property type="project" value="UniProtKB-KW"/>
</dbReference>
<dbReference type="PANTHER" id="PTHR42904:SF6">
    <property type="entry name" value="NAD-CAPPED RNA HYDROLASE NUDT12"/>
    <property type="match status" value="1"/>
</dbReference>
<keyword evidence="6 11" id="KW-0378">Hydrolase</keyword>
<dbReference type="PANTHER" id="PTHR42904">
    <property type="entry name" value="NUDIX HYDROLASE, NUDC SUBFAMILY"/>
    <property type="match status" value="1"/>
</dbReference>
<evidence type="ECO:0000256" key="5">
    <source>
        <dbReference type="ARBA" id="ARBA00022723"/>
    </source>
</evidence>
<dbReference type="PROSITE" id="PS51462">
    <property type="entry name" value="NUDIX"/>
    <property type="match status" value="1"/>
</dbReference>
<dbReference type="InterPro" id="IPR000086">
    <property type="entry name" value="NUDIX_hydrolase_dom"/>
</dbReference>
<dbReference type="Gene3D" id="3.90.79.20">
    <property type="match status" value="1"/>
</dbReference>
<comment type="caution">
    <text evidence="11">The sequence shown here is derived from an EMBL/GenBank/DDBJ whole genome shotgun (WGS) entry which is preliminary data.</text>
</comment>
<keyword evidence="7" id="KW-0460">Magnesium</keyword>
<dbReference type="GO" id="GO:0035529">
    <property type="term" value="F:NADH pyrophosphatase activity"/>
    <property type="evidence" value="ECO:0007669"/>
    <property type="project" value="TreeGrafter"/>
</dbReference>
<evidence type="ECO:0000256" key="9">
    <source>
        <dbReference type="ARBA" id="ARBA00023679"/>
    </source>
</evidence>
<comment type="similarity">
    <text evidence="3">Belongs to the Nudix hydrolase family. NudC subfamily.</text>
</comment>
<evidence type="ECO:0000256" key="3">
    <source>
        <dbReference type="ARBA" id="ARBA00009595"/>
    </source>
</evidence>
<dbReference type="GO" id="GO:0005829">
    <property type="term" value="C:cytosol"/>
    <property type="evidence" value="ECO:0007669"/>
    <property type="project" value="TreeGrafter"/>
</dbReference>
<evidence type="ECO:0000313" key="12">
    <source>
        <dbReference type="Proteomes" id="UP000886874"/>
    </source>
</evidence>
<evidence type="ECO:0000256" key="2">
    <source>
        <dbReference type="ARBA" id="ARBA00001947"/>
    </source>
</evidence>
<accession>A0A9D0Z5K2</accession>
<dbReference type="EMBL" id="DVFN01000065">
    <property type="protein sequence ID" value="HIQ69537.1"/>
    <property type="molecule type" value="Genomic_DNA"/>
</dbReference>
<dbReference type="SUPFAM" id="SSF55811">
    <property type="entry name" value="Nudix"/>
    <property type="match status" value="1"/>
</dbReference>
<dbReference type="Pfam" id="PF09297">
    <property type="entry name" value="Zn_ribbon_NUD"/>
    <property type="match status" value="1"/>
</dbReference>
<reference evidence="11" key="2">
    <citation type="journal article" date="2021" name="PeerJ">
        <title>Extensive microbial diversity within the chicken gut microbiome revealed by metagenomics and culture.</title>
        <authorList>
            <person name="Gilroy R."/>
            <person name="Ravi A."/>
            <person name="Getino M."/>
            <person name="Pursley I."/>
            <person name="Horton D.L."/>
            <person name="Alikhan N.F."/>
            <person name="Baker D."/>
            <person name="Gharbi K."/>
            <person name="Hall N."/>
            <person name="Watson M."/>
            <person name="Adriaenssens E.M."/>
            <person name="Foster-Nyarko E."/>
            <person name="Jarju S."/>
            <person name="Secka A."/>
            <person name="Antonio M."/>
            <person name="Oren A."/>
            <person name="Chaudhuri R.R."/>
            <person name="La Ragione R."/>
            <person name="Hildebrand F."/>
            <person name="Pallen M.J."/>
        </authorList>
    </citation>
    <scope>NUCLEOTIDE SEQUENCE</scope>
    <source>
        <strain evidence="11">ChiSjej2B20-13462</strain>
    </source>
</reference>